<dbReference type="AlphaFoldDB" id="T1JQU7"/>
<dbReference type="EMBL" id="CAEY01000441">
    <property type="status" value="NOT_ANNOTATED_CDS"/>
    <property type="molecule type" value="Genomic_DNA"/>
</dbReference>
<dbReference type="HOGENOM" id="CLU_2925530_0_0_1"/>
<reference evidence="1" key="2">
    <citation type="submission" date="2015-06" db="UniProtKB">
        <authorList>
            <consortium name="EnsemblMetazoa"/>
        </authorList>
    </citation>
    <scope>IDENTIFICATION</scope>
</reference>
<organism evidence="1 2">
    <name type="scientific">Tetranychus urticae</name>
    <name type="common">Two-spotted spider mite</name>
    <dbReference type="NCBI Taxonomy" id="32264"/>
    <lineage>
        <taxon>Eukaryota</taxon>
        <taxon>Metazoa</taxon>
        <taxon>Ecdysozoa</taxon>
        <taxon>Arthropoda</taxon>
        <taxon>Chelicerata</taxon>
        <taxon>Arachnida</taxon>
        <taxon>Acari</taxon>
        <taxon>Acariformes</taxon>
        <taxon>Trombidiformes</taxon>
        <taxon>Prostigmata</taxon>
        <taxon>Eleutherengona</taxon>
        <taxon>Raphignathae</taxon>
        <taxon>Tetranychoidea</taxon>
        <taxon>Tetranychidae</taxon>
        <taxon>Tetranychus</taxon>
    </lineage>
</organism>
<protein>
    <submittedName>
        <fullName evidence="1">Uncharacterized protein</fullName>
    </submittedName>
</protein>
<dbReference type="EnsemblMetazoa" id="tetur01g04520.1">
    <property type="protein sequence ID" value="tetur01g04520.1"/>
    <property type="gene ID" value="tetur01g04520"/>
</dbReference>
<proteinExistence type="predicted"/>
<dbReference type="Proteomes" id="UP000015104">
    <property type="component" value="Unassembled WGS sequence"/>
</dbReference>
<evidence type="ECO:0000313" key="1">
    <source>
        <dbReference type="EnsemblMetazoa" id="tetur01g04520.1"/>
    </source>
</evidence>
<reference evidence="2" key="1">
    <citation type="submission" date="2011-08" db="EMBL/GenBank/DDBJ databases">
        <authorList>
            <person name="Rombauts S."/>
        </authorList>
    </citation>
    <scope>NUCLEOTIDE SEQUENCE</scope>
    <source>
        <strain evidence="2">London</strain>
    </source>
</reference>
<evidence type="ECO:0000313" key="2">
    <source>
        <dbReference type="Proteomes" id="UP000015104"/>
    </source>
</evidence>
<keyword evidence="2" id="KW-1185">Reference proteome</keyword>
<name>T1JQU7_TETUR</name>
<accession>T1JQU7</accession>
<sequence length="61" mass="6909">MEWIDQVTDPDVFTTDDSITFKNDDVFMEELSNLIGPQPQQEPPIANDINNCVQIGTQINI</sequence>